<gene>
    <name evidence="1" type="ORF">FHR83_006673</name>
</gene>
<reference evidence="1 2" key="1">
    <citation type="submission" date="2020-08" db="EMBL/GenBank/DDBJ databases">
        <title>Genomic Encyclopedia of Type Strains, Phase III (KMG-III): the genomes of soil and plant-associated and newly described type strains.</title>
        <authorList>
            <person name="Whitman W."/>
        </authorList>
    </citation>
    <scope>NUCLEOTIDE SEQUENCE [LARGE SCALE GENOMIC DNA]</scope>
    <source>
        <strain evidence="1 2">CECT 3287</strain>
    </source>
</reference>
<sequence>MTDTPAPTYQRVGHYTVQIGGHAFEIGYLDEAIGLFQRLKLTHSETDATLNLVAWAGRSGPDGGPPTGYILDQHTWGHDA</sequence>
<keyword evidence="2" id="KW-1185">Reference proteome</keyword>
<evidence type="ECO:0000313" key="2">
    <source>
        <dbReference type="Proteomes" id="UP000590749"/>
    </source>
</evidence>
<proteinExistence type="predicted"/>
<comment type="caution">
    <text evidence="1">The sequence shown here is derived from an EMBL/GenBank/DDBJ whole genome shotgun (WGS) entry which is preliminary data.</text>
</comment>
<organism evidence="1 2">
    <name type="scientific">Actinoplanes campanulatus</name>
    <dbReference type="NCBI Taxonomy" id="113559"/>
    <lineage>
        <taxon>Bacteria</taxon>
        <taxon>Bacillati</taxon>
        <taxon>Actinomycetota</taxon>
        <taxon>Actinomycetes</taxon>
        <taxon>Micromonosporales</taxon>
        <taxon>Micromonosporaceae</taxon>
        <taxon>Actinoplanes</taxon>
    </lineage>
</organism>
<dbReference type="EMBL" id="JACHXF010000017">
    <property type="protein sequence ID" value="MBB3098967.1"/>
    <property type="molecule type" value="Genomic_DNA"/>
</dbReference>
<dbReference type="AlphaFoldDB" id="A0A7W5FHZ3"/>
<dbReference type="RefSeq" id="WP_183225055.1">
    <property type="nucleotide sequence ID" value="NZ_BMPW01000020.1"/>
</dbReference>
<name>A0A7W5FHZ3_9ACTN</name>
<protein>
    <submittedName>
        <fullName evidence="1">Uncharacterized protein</fullName>
    </submittedName>
</protein>
<evidence type="ECO:0000313" key="1">
    <source>
        <dbReference type="EMBL" id="MBB3098967.1"/>
    </source>
</evidence>
<accession>A0A7W5FHZ3</accession>
<dbReference type="Proteomes" id="UP000590749">
    <property type="component" value="Unassembled WGS sequence"/>
</dbReference>